<reference evidence="6 7" key="1">
    <citation type="submission" date="2024-07" db="EMBL/GenBank/DDBJ databases">
        <title>Marimonas sp.nov., isolated from tidal-flat sediment.</title>
        <authorList>
            <person name="Jayan J.N."/>
            <person name="Lee S.S."/>
        </authorList>
    </citation>
    <scope>NUCLEOTIDE SEQUENCE [LARGE SCALE GENOMIC DNA]</scope>
    <source>
        <strain evidence="6 7">MJW-29</strain>
    </source>
</reference>
<dbReference type="SUPFAM" id="SSF46894">
    <property type="entry name" value="C-terminal effector domain of the bipartite response regulators"/>
    <property type="match status" value="1"/>
</dbReference>
<feature type="repeat" description="TPR" evidence="2">
    <location>
        <begin position="414"/>
        <end position="447"/>
    </location>
</feature>
<dbReference type="Proteomes" id="UP001556098">
    <property type="component" value="Unassembled WGS sequence"/>
</dbReference>
<dbReference type="EMBL" id="JBFNXX010000033">
    <property type="protein sequence ID" value="MEW9922150.1"/>
    <property type="molecule type" value="Genomic_DNA"/>
</dbReference>
<accession>A0ABV3RT26</accession>
<dbReference type="PROSITE" id="PS50005">
    <property type="entry name" value="TPR"/>
    <property type="match status" value="1"/>
</dbReference>
<dbReference type="Pfam" id="PF13181">
    <property type="entry name" value="TPR_8"/>
    <property type="match status" value="1"/>
</dbReference>
<keyword evidence="7" id="KW-1185">Reference proteome</keyword>
<dbReference type="Gene3D" id="1.25.40.10">
    <property type="entry name" value="Tetratricopeptide repeat domain"/>
    <property type="match status" value="2"/>
</dbReference>
<evidence type="ECO:0000313" key="7">
    <source>
        <dbReference type="Proteomes" id="UP001556098"/>
    </source>
</evidence>
<name>A0ABV3RT26_9RHOB</name>
<dbReference type="CDD" id="cd00383">
    <property type="entry name" value="trans_reg_C"/>
    <property type="match status" value="1"/>
</dbReference>
<dbReference type="InterPro" id="IPR016032">
    <property type="entry name" value="Sig_transdc_resp-reg_C-effctor"/>
</dbReference>
<dbReference type="InterPro" id="IPR001867">
    <property type="entry name" value="OmpR/PhoB-type_DNA-bd"/>
</dbReference>
<protein>
    <submittedName>
        <fullName evidence="6">Winged helix-turn-helix domain-containing protein</fullName>
    </submittedName>
</protein>
<feature type="domain" description="OmpR/PhoB-type" evidence="5">
    <location>
        <begin position="6"/>
        <end position="104"/>
    </location>
</feature>
<dbReference type="SMART" id="SM00028">
    <property type="entry name" value="TPR"/>
    <property type="match status" value="3"/>
</dbReference>
<dbReference type="Gene3D" id="1.10.10.10">
    <property type="entry name" value="Winged helix-like DNA-binding domain superfamily/Winged helix DNA-binding domain"/>
    <property type="match status" value="1"/>
</dbReference>
<evidence type="ECO:0000313" key="6">
    <source>
        <dbReference type="EMBL" id="MEW9922150.1"/>
    </source>
</evidence>
<dbReference type="Gene3D" id="3.40.50.10070">
    <property type="entry name" value="TolB, N-terminal domain"/>
    <property type="match status" value="1"/>
</dbReference>
<dbReference type="SUPFAM" id="SSF48452">
    <property type="entry name" value="TPR-like"/>
    <property type="match status" value="1"/>
</dbReference>
<organism evidence="6 7">
    <name type="scientific">Sulfitobacter sediminis</name>
    <dbReference type="NCBI Taxonomy" id="3234186"/>
    <lineage>
        <taxon>Bacteria</taxon>
        <taxon>Pseudomonadati</taxon>
        <taxon>Pseudomonadota</taxon>
        <taxon>Alphaproteobacteria</taxon>
        <taxon>Rhodobacterales</taxon>
        <taxon>Roseobacteraceae</taxon>
        <taxon>Sulfitobacter</taxon>
    </lineage>
</organism>
<keyword evidence="1 3" id="KW-0238">DNA-binding</keyword>
<dbReference type="Pfam" id="PF00486">
    <property type="entry name" value="Trans_reg_C"/>
    <property type="match status" value="1"/>
</dbReference>
<gene>
    <name evidence="6" type="ORF">AB2B41_21295</name>
</gene>
<feature type="DNA-binding region" description="OmpR/PhoB-type" evidence="3">
    <location>
        <begin position="6"/>
        <end position="104"/>
    </location>
</feature>
<dbReference type="PROSITE" id="PS51755">
    <property type="entry name" value="OMPR_PHOB"/>
    <property type="match status" value="1"/>
</dbReference>
<proteinExistence type="predicted"/>
<evidence type="ECO:0000256" key="4">
    <source>
        <dbReference type="SAM" id="MobiDB-lite"/>
    </source>
</evidence>
<dbReference type="InterPro" id="IPR019734">
    <property type="entry name" value="TPR_rpt"/>
</dbReference>
<dbReference type="RefSeq" id="WP_367879847.1">
    <property type="nucleotide sequence ID" value="NZ_JBFNXX010000033.1"/>
</dbReference>
<evidence type="ECO:0000256" key="1">
    <source>
        <dbReference type="ARBA" id="ARBA00023125"/>
    </source>
</evidence>
<sequence length="552" mass="60958">MIILALMEFAFGDFVLDLNRGELRDARGPVSVEPRAFGLLVHMVEHQGRLIEKDELIASVWDGRIVSDAAISTAIKAARRAVGDDGSKPTWLKTLRGRGFRFDGEVRMTAPNEPKERKIKGDYSAPHPPGQETAASQASKTPSMAIFDRPAVLVVGFECPANNAPDSALALGLAQEVRLNLSHWRWFPVIGPEAVGYKTAADIDVLEKAQEFGAAYVLTGSVRSVREKVRVNATLSSTEEGNSIWSRHFDGDLENLFDFEEEVSRAIVAQIEPELSRANSQRLFQTRPNDLSAWQLLLAAGESQRRGGEGYGTLAANEEQKRLVTLALEKEPGMARAWVWLAKCYWRETIMGWAKDRDEALNASLNASPKAMEINPASWEARCYRAIGLLFGRHEFIESEFHARESVRLNPSDAQARHALGCVLENIGRTDEALEHLQAVFRLNPNHPNSAAVLGDITTCHILLGHDAEAVETAVRLVALAPNYSRGLQRAIAALSQAGEFERAQAAVNRLKTIQPDFNEDYARSTYPFKDPEVMESYVKSLEAAGAFSGRN</sequence>
<dbReference type="SMART" id="SM00862">
    <property type="entry name" value="Trans_reg_C"/>
    <property type="match status" value="1"/>
</dbReference>
<feature type="region of interest" description="Disordered" evidence="4">
    <location>
        <begin position="108"/>
        <end position="141"/>
    </location>
</feature>
<evidence type="ECO:0000256" key="3">
    <source>
        <dbReference type="PROSITE-ProRule" id="PRU01091"/>
    </source>
</evidence>
<comment type="caution">
    <text evidence="6">The sequence shown here is derived from an EMBL/GenBank/DDBJ whole genome shotgun (WGS) entry which is preliminary data.</text>
</comment>
<keyword evidence="2" id="KW-0802">TPR repeat</keyword>
<dbReference type="InterPro" id="IPR011990">
    <property type="entry name" value="TPR-like_helical_dom_sf"/>
</dbReference>
<evidence type="ECO:0000259" key="5">
    <source>
        <dbReference type="PROSITE" id="PS51755"/>
    </source>
</evidence>
<dbReference type="InterPro" id="IPR036388">
    <property type="entry name" value="WH-like_DNA-bd_sf"/>
</dbReference>
<evidence type="ECO:0000256" key="2">
    <source>
        <dbReference type="PROSITE-ProRule" id="PRU00339"/>
    </source>
</evidence>